<keyword evidence="2" id="KW-0433">Leucine-rich repeat</keyword>
<evidence type="ECO:0008006" key="11">
    <source>
        <dbReference type="Google" id="ProtNLM"/>
    </source>
</evidence>
<protein>
    <recommendedName>
        <fullName evidence="11">Rx N-terminal domain-containing protein</fullName>
    </recommendedName>
</protein>
<evidence type="ECO:0000256" key="5">
    <source>
        <dbReference type="ARBA" id="ARBA00022821"/>
    </source>
</evidence>
<evidence type="ECO:0000256" key="3">
    <source>
        <dbReference type="ARBA" id="ARBA00022737"/>
    </source>
</evidence>
<dbReference type="PANTHER" id="PTHR36766">
    <property type="entry name" value="PLANT BROAD-SPECTRUM MILDEW RESISTANCE PROTEIN RPW8"/>
    <property type="match status" value="1"/>
</dbReference>
<dbReference type="AlphaFoldDB" id="A0A8J5RDW6"/>
<feature type="domain" description="Disease resistance N-terminal" evidence="7">
    <location>
        <begin position="13"/>
        <end position="94"/>
    </location>
</feature>
<evidence type="ECO:0000259" key="7">
    <source>
        <dbReference type="Pfam" id="PF18052"/>
    </source>
</evidence>
<keyword evidence="3" id="KW-0677">Repeat</keyword>
<evidence type="ECO:0000313" key="9">
    <source>
        <dbReference type="EMBL" id="KAG8043570.1"/>
    </source>
</evidence>
<proteinExistence type="inferred from homology"/>
<reference evidence="9" key="2">
    <citation type="submission" date="2021-02" db="EMBL/GenBank/DDBJ databases">
        <authorList>
            <person name="Kimball J.A."/>
            <person name="Haas M.W."/>
            <person name="Macchietto M."/>
            <person name="Kono T."/>
            <person name="Duquette J."/>
            <person name="Shao M."/>
        </authorList>
    </citation>
    <scope>NUCLEOTIDE SEQUENCE</scope>
    <source>
        <tissue evidence="9">Fresh leaf tissue</tissue>
    </source>
</reference>
<evidence type="ECO:0000256" key="6">
    <source>
        <dbReference type="ARBA" id="ARBA00022840"/>
    </source>
</evidence>
<gene>
    <name evidence="9" type="ORF">GUJ93_ZPchr0458g22320</name>
</gene>
<dbReference type="OrthoDB" id="687176at2759"/>
<dbReference type="Proteomes" id="UP000729402">
    <property type="component" value="Unassembled WGS sequence"/>
</dbReference>
<keyword evidence="4" id="KW-0547">Nucleotide-binding</keyword>
<evidence type="ECO:0000259" key="8">
    <source>
        <dbReference type="Pfam" id="PF23247"/>
    </source>
</evidence>
<dbReference type="Pfam" id="PF23247">
    <property type="entry name" value="LRR_RPS2"/>
    <property type="match status" value="1"/>
</dbReference>
<evidence type="ECO:0000256" key="2">
    <source>
        <dbReference type="ARBA" id="ARBA00022614"/>
    </source>
</evidence>
<dbReference type="GO" id="GO:0006952">
    <property type="term" value="P:defense response"/>
    <property type="evidence" value="ECO:0007669"/>
    <property type="project" value="UniProtKB-KW"/>
</dbReference>
<reference evidence="9" key="1">
    <citation type="journal article" date="2021" name="bioRxiv">
        <title>Whole Genome Assembly and Annotation of Northern Wild Rice, Zizania palustris L., Supports a Whole Genome Duplication in the Zizania Genus.</title>
        <authorList>
            <person name="Haas M."/>
            <person name="Kono T."/>
            <person name="Macchietto M."/>
            <person name="Millas R."/>
            <person name="McGilp L."/>
            <person name="Shao M."/>
            <person name="Duquette J."/>
            <person name="Hirsch C.N."/>
            <person name="Kimball J."/>
        </authorList>
    </citation>
    <scope>NUCLEOTIDE SEQUENCE</scope>
    <source>
        <tissue evidence="9">Fresh leaf tissue</tissue>
    </source>
</reference>
<dbReference type="EMBL" id="JAAALK010000953">
    <property type="protein sequence ID" value="KAG8043570.1"/>
    <property type="molecule type" value="Genomic_DNA"/>
</dbReference>
<sequence length="684" mass="78219">MAELPAINVAHWVVSKALSPLTDGLVEAWAASSSLALNIEAIKTELLYAQAMLNNARGREITNPALVELLRKLQRLAYDADDTLDELDYFRIQDELDGTFDTVDRGCFPDLIRDARHTSKAATKRLGYTHTCITPRKKLGFDRDYEFNSEELVRFWIGLDILCPGHPSKTIEAPRRQQSMDQENDNGLLLFPAHLSNSLSILRIENCQELILALVTEHEEETRRHGLQALRSLRSLGIRWCSKFFSAYKSYSSFGFPPSLEDIDIADYAYDFRIETHSHTELYVRGMSGVCEGLWPLFTQDELDEDACSHTELHIRGWDWTWESLWPLLTQDQLDLTIDAESNFFCRLGRLQEEQLLLLKRSFKLRKLRTDDISGFLVKPICSLLPSSLTILIFGENHEVERFTEEQEEALQLLTSLQDLHFYICKKLKCLPMGLHRLTNLKILDIFDCPSIRSLPKDGFPSSLEELKVNNCKKLQCLPTELHTLTNLKKLETRNCPSIRSGLLKDGQLPSSLEELEITNRKKLQCLLPAELHRLTNLKKLTIWDCPFIWSLSKGGLPSSLQQLKVENCKRLRCLPAKLHRLTNLKKLTIWYCPSIRSLPKGGLPSSLEELKVYGCEKLQCLPAELHTLTDLKKLKIWSCPSIRSLPKGGLPSSLEELDVRYGVNEKLIQQCRKLRGTTPNVIL</sequence>
<dbReference type="InterPro" id="IPR057135">
    <property type="entry name" value="At4g27190-like_LRR"/>
</dbReference>
<comment type="similarity">
    <text evidence="1">Belongs to the disease resistance NB-LRR family.</text>
</comment>
<dbReference type="Pfam" id="PF18052">
    <property type="entry name" value="Rx_N"/>
    <property type="match status" value="1"/>
</dbReference>
<evidence type="ECO:0000313" key="10">
    <source>
        <dbReference type="Proteomes" id="UP000729402"/>
    </source>
</evidence>
<dbReference type="GO" id="GO:0005524">
    <property type="term" value="F:ATP binding"/>
    <property type="evidence" value="ECO:0007669"/>
    <property type="project" value="UniProtKB-KW"/>
</dbReference>
<name>A0A8J5RDW6_ZIZPA</name>
<keyword evidence="10" id="KW-1185">Reference proteome</keyword>
<evidence type="ECO:0000256" key="1">
    <source>
        <dbReference type="ARBA" id="ARBA00008894"/>
    </source>
</evidence>
<evidence type="ECO:0000256" key="4">
    <source>
        <dbReference type="ARBA" id="ARBA00022741"/>
    </source>
</evidence>
<comment type="caution">
    <text evidence="9">The sequence shown here is derived from an EMBL/GenBank/DDBJ whole genome shotgun (WGS) entry which is preliminary data.</text>
</comment>
<dbReference type="PANTHER" id="PTHR36766:SF40">
    <property type="entry name" value="DISEASE RESISTANCE PROTEIN RGA3"/>
    <property type="match status" value="1"/>
</dbReference>
<dbReference type="InterPro" id="IPR041118">
    <property type="entry name" value="Rx_N"/>
</dbReference>
<accession>A0A8J5RDW6</accession>
<feature type="domain" description="Disease resistance protein At4g27190-like leucine-rich repeats" evidence="8">
    <location>
        <begin position="460"/>
        <end position="593"/>
    </location>
</feature>
<keyword evidence="5" id="KW-0611">Plant defense</keyword>
<keyword evidence="6" id="KW-0067">ATP-binding</keyword>
<organism evidence="9 10">
    <name type="scientific">Zizania palustris</name>
    <name type="common">Northern wild rice</name>
    <dbReference type="NCBI Taxonomy" id="103762"/>
    <lineage>
        <taxon>Eukaryota</taxon>
        <taxon>Viridiplantae</taxon>
        <taxon>Streptophyta</taxon>
        <taxon>Embryophyta</taxon>
        <taxon>Tracheophyta</taxon>
        <taxon>Spermatophyta</taxon>
        <taxon>Magnoliopsida</taxon>
        <taxon>Liliopsida</taxon>
        <taxon>Poales</taxon>
        <taxon>Poaceae</taxon>
        <taxon>BOP clade</taxon>
        <taxon>Oryzoideae</taxon>
        <taxon>Oryzeae</taxon>
        <taxon>Zizaniinae</taxon>
        <taxon>Zizania</taxon>
    </lineage>
</organism>